<feature type="region of interest" description="Disordered" evidence="4">
    <location>
        <begin position="252"/>
        <end position="274"/>
    </location>
</feature>
<feature type="transmembrane region" description="Helical" evidence="5">
    <location>
        <begin position="163"/>
        <end position="183"/>
    </location>
</feature>
<keyword evidence="2 3" id="KW-0238">DNA-binding</keyword>
<evidence type="ECO:0000259" key="6">
    <source>
        <dbReference type="PROSITE" id="PS51755"/>
    </source>
</evidence>
<comment type="similarity">
    <text evidence="1">Belongs to the TolB family.</text>
</comment>
<feature type="DNA-binding region" description="OmpR/PhoB-type" evidence="3">
    <location>
        <begin position="14"/>
        <end position="114"/>
    </location>
</feature>
<accession>A0ABS0B5N7</accession>
<dbReference type="EMBL" id="JADLZT010000004">
    <property type="protein sequence ID" value="MBF6024206.1"/>
    <property type="molecule type" value="Genomic_DNA"/>
</dbReference>
<dbReference type="Proteomes" id="UP001429984">
    <property type="component" value="Unassembled WGS sequence"/>
</dbReference>
<gene>
    <name evidence="7" type="ORF">IU514_09190</name>
</gene>
<evidence type="ECO:0000313" key="7">
    <source>
        <dbReference type="EMBL" id="MBF6024206.1"/>
    </source>
</evidence>
<comment type="caution">
    <text evidence="7">The sequence shown here is derived from an EMBL/GenBank/DDBJ whole genome shotgun (WGS) entry which is preliminary data.</text>
</comment>
<feature type="domain" description="OmpR/PhoB-type" evidence="6">
    <location>
        <begin position="14"/>
        <end position="114"/>
    </location>
</feature>
<evidence type="ECO:0000256" key="4">
    <source>
        <dbReference type="SAM" id="MobiDB-lite"/>
    </source>
</evidence>
<keyword evidence="5" id="KW-0812">Transmembrane</keyword>
<dbReference type="CDD" id="cd00383">
    <property type="entry name" value="trans_reg_C"/>
    <property type="match status" value="1"/>
</dbReference>
<name>A0ABS0B5N7_9GAMM</name>
<keyword evidence="8" id="KW-1185">Reference proteome</keyword>
<evidence type="ECO:0000256" key="2">
    <source>
        <dbReference type="ARBA" id="ARBA00023125"/>
    </source>
</evidence>
<dbReference type="Gene3D" id="1.10.10.10">
    <property type="entry name" value="Winged helix-like DNA-binding domain superfamily/Winged helix DNA-binding domain"/>
    <property type="match status" value="1"/>
</dbReference>
<dbReference type="PANTHER" id="PTHR36842">
    <property type="entry name" value="PROTEIN TOLB HOMOLOG"/>
    <property type="match status" value="1"/>
</dbReference>
<dbReference type="Gene3D" id="2.120.10.30">
    <property type="entry name" value="TolB, C-terminal domain"/>
    <property type="match status" value="3"/>
</dbReference>
<protein>
    <submittedName>
        <fullName evidence="7">PD40 domain-containing protein</fullName>
    </submittedName>
</protein>
<dbReference type="Pfam" id="PF07676">
    <property type="entry name" value="PD40"/>
    <property type="match status" value="3"/>
</dbReference>
<feature type="compositionally biased region" description="Polar residues" evidence="4">
    <location>
        <begin position="252"/>
        <end position="261"/>
    </location>
</feature>
<dbReference type="InterPro" id="IPR011659">
    <property type="entry name" value="WD40"/>
</dbReference>
<dbReference type="Pfam" id="PF00486">
    <property type="entry name" value="Trans_reg_C"/>
    <property type="match status" value="1"/>
</dbReference>
<reference evidence="7 8" key="1">
    <citation type="submission" date="2020-11" db="EMBL/GenBank/DDBJ databases">
        <title>Draft Genome Sequence and Secondary Metabolite Biosynthetic Potential of the Lysobacter niastensis Type strain DSM 18481.</title>
        <authorList>
            <person name="Turrini P."/>
            <person name="Artuso I."/>
            <person name="Tescari M."/>
            <person name="Lugli G.A."/>
            <person name="Frangipani E."/>
            <person name="Ventura M."/>
            <person name="Visca P."/>
        </authorList>
    </citation>
    <scope>NUCLEOTIDE SEQUENCE [LARGE SCALE GENOMIC DNA]</scope>
    <source>
        <strain evidence="7 8">DSM 18481</strain>
    </source>
</reference>
<dbReference type="PROSITE" id="PS51755">
    <property type="entry name" value="OMPR_PHOB"/>
    <property type="match status" value="1"/>
</dbReference>
<dbReference type="InterPro" id="IPR036388">
    <property type="entry name" value="WH-like_DNA-bd_sf"/>
</dbReference>
<dbReference type="RefSeq" id="WP_194930789.1">
    <property type="nucleotide sequence ID" value="NZ_JADLZT010000004.1"/>
</dbReference>
<keyword evidence="5" id="KW-1133">Transmembrane helix</keyword>
<dbReference type="InterPro" id="IPR011042">
    <property type="entry name" value="6-blade_b-propeller_TolB-like"/>
</dbReference>
<dbReference type="SMART" id="SM00862">
    <property type="entry name" value="Trans_reg_C"/>
    <property type="match status" value="1"/>
</dbReference>
<dbReference type="SUPFAM" id="SSF46894">
    <property type="entry name" value="C-terminal effector domain of the bipartite response regulators"/>
    <property type="match status" value="1"/>
</dbReference>
<evidence type="ECO:0000256" key="5">
    <source>
        <dbReference type="SAM" id="Phobius"/>
    </source>
</evidence>
<keyword evidence="5" id="KW-0472">Membrane</keyword>
<evidence type="ECO:0000313" key="8">
    <source>
        <dbReference type="Proteomes" id="UP001429984"/>
    </source>
</evidence>
<evidence type="ECO:0000256" key="3">
    <source>
        <dbReference type="PROSITE-ProRule" id="PRU01091"/>
    </source>
</evidence>
<dbReference type="InterPro" id="IPR016032">
    <property type="entry name" value="Sig_transdc_resp-reg_C-effctor"/>
</dbReference>
<sequence>MPRILDPSPLHPPSERLRVGDCIVDVPLREVRAPASRRPQRITPKSMGVLLVLVENAGKVVSRDALLTEVWPDTLPTDDVITQAITQLRKAFGQERGDPRYIETIAKNGYRLLAPVEWLAQEEGRPGAGEREAAATFAMDVADDDVVDVVPWPAPPRRSHSELIVASSVVLVLLGLVLLFAWWRGAGGDGRATMQRDAWLQQAPPASRPYRLITSAPGFELAPTLSPDASMVAYMAVPEGQRSTAILVQTTDQSLPRQLTRPSGEAEDSAPAWSPDGREIAYVRMIPGQQCQVMVVAAGGGAERKVADCDRRSAPTFSWTPDGRGLIFGSMVTESGSTGLRILDLANGAWRAVQYRSGADDVDLSPRYSPDGRWIVFVRNGPLGDFWRLPAHGGEAQRLSKLRADVRGWDWLPDGDGLLFGRMTDGVVRLNRLDFDEGVVSDLGIDDVWTPTVALARPAAAFVQRKPYYGLFKIVLPDPRQPGVHVAEPIFPSSARDLSPMVSPDGRQLAFMSDRSGVQALWWADLADPGSLRMIAGLQPRPRYAPVWAPDSRRLMVVGVDASGDAAVFEVTPSSGQVVRLPVPVRDPAEAVYLPDPDRLLVLAAAGDGRLQLELYDRRAEPWRKLASLDDVSHVQLDKTGQRLLFARQTRAGLWEANLALDLASVRQVDNEGPAPDRYRFWSVGPDGQIAYLEQLQNCAARLRQLGNATPLPPRCLDQTRRSAPTGFSTGPGGVIYVSLAEWDGADIGFMELPSEPHKFAPGWSR</sequence>
<dbReference type="PANTHER" id="PTHR36842:SF1">
    <property type="entry name" value="PROTEIN TOLB"/>
    <property type="match status" value="1"/>
</dbReference>
<organism evidence="7 8">
    <name type="scientific">Lysobacter niastensis</name>
    <dbReference type="NCBI Taxonomy" id="380629"/>
    <lineage>
        <taxon>Bacteria</taxon>
        <taxon>Pseudomonadati</taxon>
        <taxon>Pseudomonadota</taxon>
        <taxon>Gammaproteobacteria</taxon>
        <taxon>Lysobacterales</taxon>
        <taxon>Lysobacteraceae</taxon>
        <taxon>Lysobacter</taxon>
    </lineage>
</organism>
<proteinExistence type="inferred from homology"/>
<dbReference type="SUPFAM" id="SSF82171">
    <property type="entry name" value="DPP6 N-terminal domain-like"/>
    <property type="match status" value="2"/>
</dbReference>
<evidence type="ECO:0000256" key="1">
    <source>
        <dbReference type="ARBA" id="ARBA00009820"/>
    </source>
</evidence>
<dbReference type="InterPro" id="IPR001867">
    <property type="entry name" value="OmpR/PhoB-type_DNA-bd"/>
</dbReference>